<reference evidence="1" key="1">
    <citation type="submission" date="2020-09" db="EMBL/GenBank/DDBJ databases">
        <title>A novel bacterium of genus Paenibacillus, isolated from South China Sea.</title>
        <authorList>
            <person name="Huang H."/>
            <person name="Mo K."/>
            <person name="Hu Y."/>
        </authorList>
    </citation>
    <scope>NUCLEOTIDE SEQUENCE</scope>
    <source>
        <strain evidence="1">IB182363</strain>
    </source>
</reference>
<sequence>MILYRLAKWMEERKRLKRLIAETDGDSAVYIKQKADVERLMIREAHRWLEPGKAAGGPVLTVREQEESYTLVLTQMPVQERIAPLPEVLAEVRRSSLETAARPGRGNTGPVRAEELVPEELLHMPLVGEDTMQPQL</sequence>
<dbReference type="RefSeq" id="WP_190929907.1">
    <property type="nucleotide sequence ID" value="NZ_JACXJA010000028.1"/>
</dbReference>
<comment type="caution">
    <text evidence="1">The sequence shown here is derived from an EMBL/GenBank/DDBJ whole genome shotgun (WGS) entry which is preliminary data.</text>
</comment>
<dbReference type="AlphaFoldDB" id="A0A927CE45"/>
<protein>
    <submittedName>
        <fullName evidence="1">Uncharacterized protein</fullName>
    </submittedName>
</protein>
<dbReference type="EMBL" id="JACXJA010000028">
    <property type="protein sequence ID" value="MBD2864281.1"/>
    <property type="molecule type" value="Genomic_DNA"/>
</dbReference>
<dbReference type="Proteomes" id="UP000639396">
    <property type="component" value="Unassembled WGS sequence"/>
</dbReference>
<evidence type="ECO:0000313" key="2">
    <source>
        <dbReference type="Proteomes" id="UP000639396"/>
    </source>
</evidence>
<accession>A0A927CE45</accession>
<evidence type="ECO:0000313" key="1">
    <source>
        <dbReference type="EMBL" id="MBD2864281.1"/>
    </source>
</evidence>
<keyword evidence="2" id="KW-1185">Reference proteome</keyword>
<organism evidence="1 2">
    <name type="scientific">Paenibacillus oceani</name>
    <dbReference type="NCBI Taxonomy" id="2772510"/>
    <lineage>
        <taxon>Bacteria</taxon>
        <taxon>Bacillati</taxon>
        <taxon>Bacillota</taxon>
        <taxon>Bacilli</taxon>
        <taxon>Bacillales</taxon>
        <taxon>Paenibacillaceae</taxon>
        <taxon>Paenibacillus</taxon>
    </lineage>
</organism>
<proteinExistence type="predicted"/>
<gene>
    <name evidence="1" type="ORF">IDH45_20055</name>
</gene>
<name>A0A927CE45_9BACL</name>